<keyword evidence="2" id="KW-0732">Signal</keyword>
<feature type="compositionally biased region" description="Basic and acidic residues" evidence="1">
    <location>
        <begin position="159"/>
        <end position="169"/>
    </location>
</feature>
<evidence type="ECO:0000313" key="3">
    <source>
        <dbReference type="EMBL" id="MDG0862637.1"/>
    </source>
</evidence>
<feature type="compositionally biased region" description="Basic residues" evidence="1">
    <location>
        <begin position="189"/>
        <end position="199"/>
    </location>
</feature>
<gene>
    <name evidence="3" type="ORF">EXJ73_09165</name>
</gene>
<keyword evidence="4" id="KW-1185">Reference proteome</keyword>
<dbReference type="RefSeq" id="WP_268151770.1">
    <property type="nucleotide sequence ID" value="NZ_JAPPUW010000013.1"/>
</dbReference>
<name>A0A9X4LHN7_9BURK</name>
<comment type="caution">
    <text evidence="3">The sequence shown here is derived from an EMBL/GenBank/DDBJ whole genome shotgun (WGS) entry which is preliminary data.</text>
</comment>
<organism evidence="3 4">
    <name type="scientific">Pelomonas aquatica</name>
    <dbReference type="NCBI Taxonomy" id="431058"/>
    <lineage>
        <taxon>Bacteria</taxon>
        <taxon>Pseudomonadati</taxon>
        <taxon>Pseudomonadota</taxon>
        <taxon>Betaproteobacteria</taxon>
        <taxon>Burkholderiales</taxon>
        <taxon>Sphaerotilaceae</taxon>
        <taxon>Roseateles</taxon>
    </lineage>
</organism>
<dbReference type="AlphaFoldDB" id="A0A9X4LHN7"/>
<sequence>MKTSLIAAAALALLTGAAMAQTPAAPAAPVTAQTTVQRDVNQQQRIENGLQSGKITTREAGLLERDEAKVDKLQAKDMKDGKLSPAERRQLRAAQNKASRDIKAAETNGVNGNPLSASSQRMQADVQRNVNQEKRIENGLQTGSLTQHEAARLEQGQAHVDRVEAHAAADGHVGAGEQQRVQRAENHQSKRIHRAKTAG</sequence>
<evidence type="ECO:0000256" key="1">
    <source>
        <dbReference type="SAM" id="MobiDB-lite"/>
    </source>
</evidence>
<feature type="compositionally biased region" description="Polar residues" evidence="1">
    <location>
        <begin position="108"/>
        <end position="121"/>
    </location>
</feature>
<protein>
    <recommendedName>
        <fullName evidence="5">DUF4148 domain-containing protein</fullName>
    </recommendedName>
</protein>
<reference evidence="3" key="1">
    <citation type="submission" date="2019-02" db="EMBL/GenBank/DDBJ databases">
        <title>Draft genome of the type strain Pelomonas aquatica CCUG 52575T.</title>
        <authorList>
            <person name="Gomila M."/>
            <person name="Lalucat J."/>
        </authorList>
    </citation>
    <scope>NUCLEOTIDE SEQUENCE</scope>
    <source>
        <strain evidence="3">CCUG 52575</strain>
    </source>
</reference>
<dbReference type="Proteomes" id="UP001152766">
    <property type="component" value="Unassembled WGS sequence"/>
</dbReference>
<feature type="region of interest" description="Disordered" evidence="1">
    <location>
        <begin position="74"/>
        <end position="121"/>
    </location>
</feature>
<feature type="chain" id="PRO_5040993143" description="DUF4148 domain-containing protein" evidence="2">
    <location>
        <begin position="21"/>
        <end position="199"/>
    </location>
</feature>
<feature type="compositionally biased region" description="Basic and acidic residues" evidence="1">
    <location>
        <begin position="74"/>
        <end position="90"/>
    </location>
</feature>
<evidence type="ECO:0000256" key="2">
    <source>
        <dbReference type="SAM" id="SignalP"/>
    </source>
</evidence>
<proteinExistence type="predicted"/>
<accession>A0A9X4LHN7</accession>
<feature type="signal peptide" evidence="2">
    <location>
        <begin position="1"/>
        <end position="20"/>
    </location>
</feature>
<evidence type="ECO:0008006" key="5">
    <source>
        <dbReference type="Google" id="ProtNLM"/>
    </source>
</evidence>
<feature type="region of interest" description="Disordered" evidence="1">
    <location>
        <begin position="137"/>
        <end position="199"/>
    </location>
</feature>
<evidence type="ECO:0000313" key="4">
    <source>
        <dbReference type="Proteomes" id="UP001152766"/>
    </source>
</evidence>
<dbReference type="EMBL" id="SGUG01000011">
    <property type="protein sequence ID" value="MDG0862637.1"/>
    <property type="molecule type" value="Genomic_DNA"/>
</dbReference>